<protein>
    <submittedName>
        <fullName evidence="1">Type I-C CRISPR-associated protein Cas8c/Csd1</fullName>
    </submittedName>
</protein>
<dbReference type="Proteomes" id="UP000574276">
    <property type="component" value="Unassembled WGS sequence"/>
</dbReference>
<accession>A0A839K594</accession>
<gene>
    <name evidence="1" type="primary">cas8c</name>
    <name evidence="1" type="ORF">H0486_16635</name>
</gene>
<dbReference type="Pfam" id="PF09709">
    <property type="entry name" value="Cas_Csd1"/>
    <property type="match status" value="1"/>
</dbReference>
<dbReference type="AlphaFoldDB" id="A0A839K594"/>
<reference evidence="1 2" key="1">
    <citation type="submission" date="2020-07" db="EMBL/GenBank/DDBJ databases">
        <title>Characterization and genome sequencing of isolate MD1, a novel member within the family Lachnospiraceae.</title>
        <authorList>
            <person name="Rettenmaier R."/>
            <person name="Di Bello L."/>
            <person name="Zinser C."/>
            <person name="Scheitz K."/>
            <person name="Liebl W."/>
            <person name="Zverlov V."/>
        </authorList>
    </citation>
    <scope>NUCLEOTIDE SEQUENCE [LARGE SCALE GENOMIC DNA]</scope>
    <source>
        <strain evidence="1 2">MD1</strain>
    </source>
</reference>
<dbReference type="EMBL" id="JACEGA010000001">
    <property type="protein sequence ID" value="MBB2184507.1"/>
    <property type="molecule type" value="Genomic_DNA"/>
</dbReference>
<evidence type="ECO:0000313" key="2">
    <source>
        <dbReference type="Proteomes" id="UP000574276"/>
    </source>
</evidence>
<proteinExistence type="predicted"/>
<dbReference type="InterPro" id="IPR010144">
    <property type="entry name" value="CRISPR-assoc_prot_Csd1-typ"/>
</dbReference>
<keyword evidence="2" id="KW-1185">Reference proteome</keyword>
<comment type="caution">
    <text evidence="1">The sequence shown here is derived from an EMBL/GenBank/DDBJ whole genome shotgun (WGS) entry which is preliminary data.</text>
</comment>
<dbReference type="CDD" id="cd09757">
    <property type="entry name" value="Cas8c_I-C"/>
    <property type="match status" value="1"/>
</dbReference>
<evidence type="ECO:0000313" key="1">
    <source>
        <dbReference type="EMBL" id="MBB2184507.1"/>
    </source>
</evidence>
<sequence>MGWMNALYETYDNCSHLVGKEQDDGTLLLPVAHSTQNAQVEVVVDLHGNFIRAEEVPKSDAITIIPVTEDSGTRSSGIAPHPLCDKLIYIAGDYAMYSNKANAEVCYKQYITQLEKWCNSEQSHYKVTAIFQYLKRGCLINDLLSQGIISLSPNGLLDDHKKVQNIAASDLFVRFRIEDFNLYDEGAIWKDRDVYDSYIDYILSSQEGLDLCYVSGKEIPCSYKHPAKVRHAADKAKLISANDEYGFTYRGRFAKKEQALSVGYLTSQKAHNVLRWLIERQGYTRYGISLVVWDKNDKAIPNILDSTQGISNKMMRITSETDIGYSYANAFNKTIDSYKGLLDTEATIHIISVDAATTGRLSINYYREIKSSDFYERLKYWHETCIWEHEYWKKDGSKATYIGAPSIESIVLASFGTEQNGKLNVKDELKKATIERLLPCILDKRDIPKDIIRSAIQNASRPMAFSTGNWKRVLNTTCALIKKDRKYNVEDWNMALDDKERDRSYLYGRLLAVANRVEYLTYEKDEKRQTNAKRYMQQFRNRPFTTWATIEDNLQPYFNKLKSNSQKIKYEKILNEIYDLFDKEEFKKDDPLDGMYLLGFHCQSSVFYNKNNVAMNDDENEEGNDNE</sequence>
<dbReference type="NCBIfam" id="TIGR01863">
    <property type="entry name" value="cas_Csd1"/>
    <property type="match status" value="1"/>
</dbReference>
<name>A0A839K594_9FIRM</name>
<organism evidence="1 2">
    <name type="scientific">Variimorphobacter saccharofermentans</name>
    <dbReference type="NCBI Taxonomy" id="2755051"/>
    <lineage>
        <taxon>Bacteria</taxon>
        <taxon>Bacillati</taxon>
        <taxon>Bacillota</taxon>
        <taxon>Clostridia</taxon>
        <taxon>Lachnospirales</taxon>
        <taxon>Lachnospiraceae</taxon>
        <taxon>Variimorphobacter</taxon>
    </lineage>
</organism>